<feature type="transmembrane region" description="Helical" evidence="7">
    <location>
        <begin position="191"/>
        <end position="207"/>
    </location>
</feature>
<keyword evidence="6 7" id="KW-0472">Membrane</keyword>
<feature type="domain" description="EamA" evidence="8">
    <location>
        <begin position="9"/>
        <end position="143"/>
    </location>
</feature>
<sequence length="297" mass="32478">MAAGMHKRWAYFLLTVFILGAAIKEVYAKLVLNVLDPFPFTLITSVVAQITALGVVGARALAWRQEEPRWDGPVWLRVTLLCLATFGALLFNNIATDLIGPVSYKIIDGISYPVFLVILAFFFLGEVISRRTLLAALIALAGFGVYYADQVPYLRVNLPGLMAAVISPFFFAISMVQIKWLLTRKIAPEKIVAARFSAITLAALFWLPGHFPRLAGETWLLVVLIGSVGLAGLFLILFEALKHIPATHMTVFSASTPLFSAITAYLLIPGTVYQLNHYLGLGIIVVGLASKVVEAEK</sequence>
<dbReference type="InterPro" id="IPR050638">
    <property type="entry name" value="AA-Vitamin_Transporters"/>
</dbReference>
<name>A0A0P6YAZ8_9CHLR</name>
<evidence type="ECO:0000313" key="9">
    <source>
        <dbReference type="EMBL" id="KPL79097.1"/>
    </source>
</evidence>
<dbReference type="Proteomes" id="UP000050417">
    <property type="component" value="Unassembled WGS sequence"/>
</dbReference>
<keyword evidence="5 7" id="KW-1133">Transmembrane helix</keyword>
<dbReference type="SUPFAM" id="SSF103481">
    <property type="entry name" value="Multidrug resistance efflux transporter EmrE"/>
    <property type="match status" value="2"/>
</dbReference>
<evidence type="ECO:0000256" key="7">
    <source>
        <dbReference type="SAM" id="Phobius"/>
    </source>
</evidence>
<dbReference type="InterPro" id="IPR000620">
    <property type="entry name" value="EamA_dom"/>
</dbReference>
<dbReference type="EMBL" id="LGCL01000015">
    <property type="protein sequence ID" value="KPL79097.1"/>
    <property type="molecule type" value="Genomic_DNA"/>
</dbReference>
<evidence type="ECO:0000256" key="4">
    <source>
        <dbReference type="ARBA" id="ARBA00022692"/>
    </source>
</evidence>
<evidence type="ECO:0000256" key="6">
    <source>
        <dbReference type="ARBA" id="ARBA00023136"/>
    </source>
</evidence>
<protein>
    <recommendedName>
        <fullName evidence="8">EamA domain-containing protein</fullName>
    </recommendedName>
</protein>
<feature type="transmembrane region" description="Helical" evidence="7">
    <location>
        <begin position="219"/>
        <end position="238"/>
    </location>
</feature>
<evidence type="ECO:0000256" key="5">
    <source>
        <dbReference type="ARBA" id="ARBA00022989"/>
    </source>
</evidence>
<evidence type="ECO:0000256" key="2">
    <source>
        <dbReference type="ARBA" id="ARBA00007362"/>
    </source>
</evidence>
<dbReference type="PANTHER" id="PTHR32322:SF18">
    <property type="entry name" value="S-ADENOSYLMETHIONINE_S-ADENOSYLHOMOCYSTEINE TRANSPORTER"/>
    <property type="match status" value="1"/>
</dbReference>
<dbReference type="Pfam" id="PF00892">
    <property type="entry name" value="EamA"/>
    <property type="match status" value="2"/>
</dbReference>
<feature type="transmembrane region" description="Helical" evidence="7">
    <location>
        <begin position="106"/>
        <end position="125"/>
    </location>
</feature>
<comment type="subcellular location">
    <subcellularLocation>
        <location evidence="1">Cell membrane</location>
        <topology evidence="1">Multi-pass membrane protein</topology>
    </subcellularLocation>
</comment>
<proteinExistence type="inferred from homology"/>
<dbReference type="GO" id="GO:0005886">
    <property type="term" value="C:plasma membrane"/>
    <property type="evidence" value="ECO:0007669"/>
    <property type="project" value="UniProtKB-SubCell"/>
</dbReference>
<feature type="transmembrane region" description="Helical" evidence="7">
    <location>
        <begin position="160"/>
        <end position="182"/>
    </location>
</feature>
<keyword evidence="3" id="KW-1003">Cell membrane</keyword>
<comment type="similarity">
    <text evidence="2">Belongs to the EamA transporter family.</text>
</comment>
<gene>
    <name evidence="9" type="ORF">ADN00_04320</name>
</gene>
<feature type="transmembrane region" description="Helical" evidence="7">
    <location>
        <begin position="250"/>
        <end position="268"/>
    </location>
</feature>
<feature type="transmembrane region" description="Helical" evidence="7">
    <location>
        <begin position="74"/>
        <end position="94"/>
    </location>
</feature>
<comment type="caution">
    <text evidence="9">The sequence shown here is derived from an EMBL/GenBank/DDBJ whole genome shotgun (WGS) entry which is preliminary data.</text>
</comment>
<reference evidence="9 10" key="1">
    <citation type="submission" date="2015-07" db="EMBL/GenBank/DDBJ databases">
        <title>Genome sequence of Ornatilinea apprima DSM 23815.</title>
        <authorList>
            <person name="Hemp J."/>
            <person name="Ward L.M."/>
            <person name="Pace L.A."/>
            <person name="Fischer W.W."/>
        </authorList>
    </citation>
    <scope>NUCLEOTIDE SEQUENCE [LARGE SCALE GENOMIC DNA]</scope>
    <source>
        <strain evidence="9 10">P3M-1</strain>
    </source>
</reference>
<evidence type="ECO:0000259" key="8">
    <source>
        <dbReference type="Pfam" id="PF00892"/>
    </source>
</evidence>
<evidence type="ECO:0000313" key="10">
    <source>
        <dbReference type="Proteomes" id="UP000050417"/>
    </source>
</evidence>
<keyword evidence="10" id="KW-1185">Reference proteome</keyword>
<feature type="domain" description="EamA" evidence="8">
    <location>
        <begin position="159"/>
        <end position="289"/>
    </location>
</feature>
<evidence type="ECO:0000256" key="1">
    <source>
        <dbReference type="ARBA" id="ARBA00004651"/>
    </source>
</evidence>
<feature type="transmembrane region" description="Helical" evidence="7">
    <location>
        <begin position="132"/>
        <end position="148"/>
    </location>
</feature>
<dbReference type="PANTHER" id="PTHR32322">
    <property type="entry name" value="INNER MEMBRANE TRANSPORTER"/>
    <property type="match status" value="1"/>
</dbReference>
<dbReference type="AlphaFoldDB" id="A0A0P6YAZ8"/>
<accession>A0A0P6YAZ8</accession>
<feature type="transmembrane region" description="Helical" evidence="7">
    <location>
        <begin position="38"/>
        <end position="62"/>
    </location>
</feature>
<keyword evidence="4 7" id="KW-0812">Transmembrane</keyword>
<organism evidence="9 10">
    <name type="scientific">Ornatilinea apprima</name>
    <dbReference type="NCBI Taxonomy" id="1134406"/>
    <lineage>
        <taxon>Bacteria</taxon>
        <taxon>Bacillati</taxon>
        <taxon>Chloroflexota</taxon>
        <taxon>Anaerolineae</taxon>
        <taxon>Anaerolineales</taxon>
        <taxon>Anaerolineaceae</taxon>
        <taxon>Ornatilinea</taxon>
    </lineage>
</organism>
<dbReference type="InterPro" id="IPR037185">
    <property type="entry name" value="EmrE-like"/>
</dbReference>
<evidence type="ECO:0000256" key="3">
    <source>
        <dbReference type="ARBA" id="ARBA00022475"/>
    </source>
</evidence>